<gene>
    <name evidence="1" type="ORF">LOK49_LG15G00504</name>
</gene>
<keyword evidence="2" id="KW-1185">Reference proteome</keyword>
<reference evidence="1 2" key="1">
    <citation type="journal article" date="2022" name="Plant J.">
        <title>Chromosome-level genome of Camellia lanceoleosa provides a valuable resource for understanding genome evolution and self-incompatibility.</title>
        <authorList>
            <person name="Gong W."/>
            <person name="Xiao S."/>
            <person name="Wang L."/>
            <person name="Liao Z."/>
            <person name="Chang Y."/>
            <person name="Mo W."/>
            <person name="Hu G."/>
            <person name="Li W."/>
            <person name="Zhao G."/>
            <person name="Zhu H."/>
            <person name="Hu X."/>
            <person name="Ji K."/>
            <person name="Xiang X."/>
            <person name="Song Q."/>
            <person name="Yuan D."/>
            <person name="Jin S."/>
            <person name="Zhang L."/>
        </authorList>
    </citation>
    <scope>NUCLEOTIDE SEQUENCE [LARGE SCALE GENOMIC DNA]</scope>
    <source>
        <strain evidence="1">SQ_2022a</strain>
    </source>
</reference>
<organism evidence="1 2">
    <name type="scientific">Camellia lanceoleosa</name>
    <dbReference type="NCBI Taxonomy" id="1840588"/>
    <lineage>
        <taxon>Eukaryota</taxon>
        <taxon>Viridiplantae</taxon>
        <taxon>Streptophyta</taxon>
        <taxon>Embryophyta</taxon>
        <taxon>Tracheophyta</taxon>
        <taxon>Spermatophyta</taxon>
        <taxon>Magnoliopsida</taxon>
        <taxon>eudicotyledons</taxon>
        <taxon>Gunneridae</taxon>
        <taxon>Pentapetalae</taxon>
        <taxon>asterids</taxon>
        <taxon>Ericales</taxon>
        <taxon>Theaceae</taxon>
        <taxon>Camellia</taxon>
    </lineage>
</organism>
<evidence type="ECO:0000313" key="2">
    <source>
        <dbReference type="Proteomes" id="UP001060215"/>
    </source>
</evidence>
<protein>
    <submittedName>
        <fullName evidence="1">Uncharacterized protein</fullName>
    </submittedName>
</protein>
<accession>A0ACC0F2Z3</accession>
<proteinExistence type="predicted"/>
<dbReference type="EMBL" id="CM045768">
    <property type="protein sequence ID" value="KAI7982920.1"/>
    <property type="molecule type" value="Genomic_DNA"/>
</dbReference>
<evidence type="ECO:0000313" key="1">
    <source>
        <dbReference type="EMBL" id="KAI7982920.1"/>
    </source>
</evidence>
<sequence>MATGLEGCNASKIVYDVLPSNHLVIGSACVFENPTSFDFHGFAGFGCDAALKDPMGHFGSIKNPIKSWRYRVGHGLFGGVKNELQFSNYPWIFSPKFQIPRTQEESKTCFHVKKLPNIFLGDSMEKEKRKKKEKKKIQEKRRKEVV</sequence>
<comment type="caution">
    <text evidence="1">The sequence shown here is derived from an EMBL/GenBank/DDBJ whole genome shotgun (WGS) entry which is preliminary data.</text>
</comment>
<dbReference type="Proteomes" id="UP001060215">
    <property type="component" value="Chromosome 11"/>
</dbReference>
<name>A0ACC0F2Z3_9ERIC</name>